<dbReference type="SUPFAM" id="SSF51735">
    <property type="entry name" value="NAD(P)-binding Rossmann-fold domains"/>
    <property type="match status" value="1"/>
</dbReference>
<evidence type="ECO:0000313" key="13">
    <source>
        <dbReference type="EMBL" id="PRD49611.1"/>
    </source>
</evidence>
<dbReference type="RefSeq" id="WP_105737796.1">
    <property type="nucleotide sequence ID" value="NZ_PVBT01000010.1"/>
</dbReference>
<dbReference type="InterPro" id="IPR013332">
    <property type="entry name" value="KPR_N"/>
</dbReference>
<evidence type="ECO:0000256" key="5">
    <source>
        <dbReference type="ARBA" id="ARBA00022655"/>
    </source>
</evidence>
<keyword evidence="14" id="KW-1185">Reference proteome</keyword>
<dbReference type="UniPathway" id="UPA00028">
    <property type="reaction ID" value="UER00004"/>
</dbReference>
<comment type="function">
    <text evidence="10">Catalyzes the NADPH-dependent reduction of ketopantoate into pantoic acid.</text>
</comment>
<dbReference type="Gene3D" id="1.10.1040.10">
    <property type="entry name" value="N-(1-d-carboxylethyl)-l-norvaline Dehydrogenase, domain 2"/>
    <property type="match status" value="1"/>
</dbReference>
<comment type="similarity">
    <text evidence="2 10">Belongs to the ketopantoate reductase family.</text>
</comment>
<dbReference type="EC" id="1.1.1.169" evidence="3 10"/>
<proteinExistence type="inferred from homology"/>
<accession>A0A2S9J9Z2</accession>
<protein>
    <recommendedName>
        <fullName evidence="4 10">2-dehydropantoate 2-reductase</fullName>
        <ecNumber evidence="3 10">1.1.1.169</ecNumber>
    </recommendedName>
    <alternativeName>
        <fullName evidence="8 10">Ketopantoate reductase</fullName>
    </alternativeName>
</protein>
<feature type="domain" description="Ketopantoate reductase C-terminal" evidence="12">
    <location>
        <begin position="184"/>
        <end position="323"/>
    </location>
</feature>
<dbReference type="InterPro" id="IPR036291">
    <property type="entry name" value="NAD(P)-bd_dom_sf"/>
</dbReference>
<dbReference type="InterPro" id="IPR013328">
    <property type="entry name" value="6PGD_dom2"/>
</dbReference>
<evidence type="ECO:0000256" key="8">
    <source>
        <dbReference type="ARBA" id="ARBA00032024"/>
    </source>
</evidence>
<evidence type="ECO:0000256" key="4">
    <source>
        <dbReference type="ARBA" id="ARBA00019465"/>
    </source>
</evidence>
<feature type="domain" description="Ketopantoate reductase N-terminal" evidence="11">
    <location>
        <begin position="8"/>
        <end position="162"/>
    </location>
</feature>
<evidence type="ECO:0000256" key="10">
    <source>
        <dbReference type="RuleBase" id="RU362068"/>
    </source>
</evidence>
<dbReference type="EMBL" id="PVBT01000010">
    <property type="protein sequence ID" value="PRD49611.1"/>
    <property type="molecule type" value="Genomic_DNA"/>
</dbReference>
<dbReference type="GO" id="GO:0005737">
    <property type="term" value="C:cytoplasm"/>
    <property type="evidence" value="ECO:0007669"/>
    <property type="project" value="TreeGrafter"/>
</dbReference>
<keyword evidence="6 10" id="KW-0521">NADP</keyword>
<dbReference type="Pfam" id="PF02558">
    <property type="entry name" value="ApbA"/>
    <property type="match status" value="1"/>
</dbReference>
<dbReference type="GO" id="GO:0050661">
    <property type="term" value="F:NADP binding"/>
    <property type="evidence" value="ECO:0007669"/>
    <property type="project" value="TreeGrafter"/>
</dbReference>
<dbReference type="NCBIfam" id="TIGR00745">
    <property type="entry name" value="apbA_panE"/>
    <property type="match status" value="1"/>
</dbReference>
<dbReference type="Proteomes" id="UP000238563">
    <property type="component" value="Unassembled WGS sequence"/>
</dbReference>
<comment type="catalytic activity">
    <reaction evidence="9 10">
        <text>(R)-pantoate + NADP(+) = 2-dehydropantoate + NADPH + H(+)</text>
        <dbReference type="Rhea" id="RHEA:16233"/>
        <dbReference type="ChEBI" id="CHEBI:11561"/>
        <dbReference type="ChEBI" id="CHEBI:15378"/>
        <dbReference type="ChEBI" id="CHEBI:15980"/>
        <dbReference type="ChEBI" id="CHEBI:57783"/>
        <dbReference type="ChEBI" id="CHEBI:58349"/>
        <dbReference type="EC" id="1.1.1.169"/>
    </reaction>
</comment>
<dbReference type="PROSITE" id="PS51257">
    <property type="entry name" value="PROKAR_LIPOPROTEIN"/>
    <property type="match status" value="1"/>
</dbReference>
<evidence type="ECO:0000256" key="7">
    <source>
        <dbReference type="ARBA" id="ARBA00023002"/>
    </source>
</evidence>
<dbReference type="NCBIfam" id="NF006083">
    <property type="entry name" value="PRK08229.1"/>
    <property type="match status" value="1"/>
</dbReference>
<keyword evidence="7 10" id="KW-0560">Oxidoreductase</keyword>
<evidence type="ECO:0000256" key="6">
    <source>
        <dbReference type="ARBA" id="ARBA00022857"/>
    </source>
</evidence>
<dbReference type="Gene3D" id="3.40.50.720">
    <property type="entry name" value="NAD(P)-binding Rossmann-like Domain"/>
    <property type="match status" value="1"/>
</dbReference>
<dbReference type="GO" id="GO:0015940">
    <property type="term" value="P:pantothenate biosynthetic process"/>
    <property type="evidence" value="ECO:0007669"/>
    <property type="project" value="UniProtKB-UniPathway"/>
</dbReference>
<dbReference type="PANTHER" id="PTHR43765">
    <property type="entry name" value="2-DEHYDROPANTOATE 2-REDUCTASE-RELATED"/>
    <property type="match status" value="1"/>
</dbReference>
<dbReference type="InterPro" id="IPR050838">
    <property type="entry name" value="Ketopantoate_reductase"/>
</dbReference>
<dbReference type="Pfam" id="PF08546">
    <property type="entry name" value="ApbA_C"/>
    <property type="match status" value="1"/>
</dbReference>
<dbReference type="InterPro" id="IPR013752">
    <property type="entry name" value="KPA_reductase"/>
</dbReference>
<dbReference type="OrthoDB" id="9796561at2"/>
<evidence type="ECO:0000256" key="1">
    <source>
        <dbReference type="ARBA" id="ARBA00004994"/>
    </source>
</evidence>
<dbReference type="InterPro" id="IPR008927">
    <property type="entry name" value="6-PGluconate_DH-like_C_sf"/>
</dbReference>
<dbReference type="PANTHER" id="PTHR43765:SF2">
    <property type="entry name" value="2-DEHYDROPANTOATE 2-REDUCTASE"/>
    <property type="match status" value="1"/>
</dbReference>
<keyword evidence="5 10" id="KW-0566">Pantothenate biosynthesis</keyword>
<evidence type="ECO:0000256" key="2">
    <source>
        <dbReference type="ARBA" id="ARBA00007870"/>
    </source>
</evidence>
<name>A0A2S9J9Z2_9HYPH</name>
<comment type="pathway">
    <text evidence="1 10">Cofactor biosynthesis; (R)-pantothenate biosynthesis; (R)-pantoate from 3-methyl-2-oxobutanoate: step 2/2.</text>
</comment>
<evidence type="ECO:0000256" key="9">
    <source>
        <dbReference type="ARBA" id="ARBA00048793"/>
    </source>
</evidence>
<organism evidence="13 14">
    <name type="scientific">Phyllobacterium myrsinacearum</name>
    <dbReference type="NCBI Taxonomy" id="28101"/>
    <lineage>
        <taxon>Bacteria</taxon>
        <taxon>Pseudomonadati</taxon>
        <taxon>Pseudomonadota</taxon>
        <taxon>Alphaproteobacteria</taxon>
        <taxon>Hyphomicrobiales</taxon>
        <taxon>Phyllobacteriaceae</taxon>
        <taxon>Phyllobacterium</taxon>
    </lineage>
</organism>
<evidence type="ECO:0000256" key="3">
    <source>
        <dbReference type="ARBA" id="ARBA00013014"/>
    </source>
</evidence>
<dbReference type="InterPro" id="IPR003710">
    <property type="entry name" value="ApbA"/>
</dbReference>
<comment type="caution">
    <text evidence="13">The sequence shown here is derived from an EMBL/GenBank/DDBJ whole genome shotgun (WGS) entry which is preliminary data.</text>
</comment>
<dbReference type="SUPFAM" id="SSF48179">
    <property type="entry name" value="6-phosphogluconate dehydrogenase C-terminal domain-like"/>
    <property type="match status" value="1"/>
</dbReference>
<evidence type="ECO:0000259" key="11">
    <source>
        <dbReference type="Pfam" id="PF02558"/>
    </source>
</evidence>
<evidence type="ECO:0000313" key="14">
    <source>
        <dbReference type="Proteomes" id="UP000238563"/>
    </source>
</evidence>
<dbReference type="AlphaFoldDB" id="A0A2S9J9Z2"/>
<dbReference type="GO" id="GO:0008677">
    <property type="term" value="F:2-dehydropantoate 2-reductase activity"/>
    <property type="evidence" value="ECO:0007669"/>
    <property type="project" value="UniProtKB-EC"/>
</dbReference>
<sequence length="342" mass="36556">MTENNGRIVVAGAGSIGCYVGGQLAAAGKAVTFLARPRVADEIRRAGLKIVNLDGTERLLSPDRLSLTQDPATAFDKARIILVAVKSGATQEMAGVIASHAPADCIVVSLQNGIGNAGVLRENLPESMTVVAGMVPFNVVQSDAGALPLSVRRTTQGTILVENNAEGLAEALSTPDLPVSPHDNMQGILWGKLMMNLNNALNALSNLPLATQLADRDWRVLLADQMGEGLKVMKAHGIVAAPVQGVSPAILPWILRLPDFLFRRVARRMLAIDPRARSSMWEDFSRGRTTEIDYLQGVVVKLAREKGISTPLAQKVIACVKQAEGQPVRCHAVAEIRQKFVA</sequence>
<evidence type="ECO:0000259" key="12">
    <source>
        <dbReference type="Pfam" id="PF08546"/>
    </source>
</evidence>
<reference evidence="13 14" key="1">
    <citation type="submission" date="2018-02" db="EMBL/GenBank/DDBJ databases">
        <title>The draft genome of Phyllobacterium myrsinacearum DSM5892.</title>
        <authorList>
            <person name="Li L."/>
            <person name="Liu L."/>
            <person name="Zhang X."/>
            <person name="Wang T."/>
        </authorList>
    </citation>
    <scope>NUCLEOTIDE SEQUENCE [LARGE SCALE GENOMIC DNA]</scope>
    <source>
        <strain evidence="13 14">DSM 5892</strain>
    </source>
</reference>
<gene>
    <name evidence="13" type="ORF">C5750_24610</name>
</gene>